<evidence type="ECO:0000256" key="3">
    <source>
        <dbReference type="ARBA" id="ARBA00022692"/>
    </source>
</evidence>
<evidence type="ECO:0000313" key="9">
    <source>
        <dbReference type="Proteomes" id="UP000516361"/>
    </source>
</evidence>
<dbReference type="InParanoid" id="A0A7G1G2J8"/>
<organism evidence="8 9">
    <name type="scientific">Tepiditoga spiralis</name>
    <dbReference type="NCBI Taxonomy" id="2108365"/>
    <lineage>
        <taxon>Bacteria</taxon>
        <taxon>Thermotogati</taxon>
        <taxon>Thermotogota</taxon>
        <taxon>Thermotogae</taxon>
        <taxon>Petrotogales</taxon>
        <taxon>Petrotogaceae</taxon>
        <taxon>Tepiditoga</taxon>
    </lineage>
</organism>
<keyword evidence="2" id="KW-1003">Cell membrane</keyword>
<dbReference type="InterPro" id="IPR050545">
    <property type="entry name" value="Mycobact_MmpL"/>
</dbReference>
<dbReference type="KEGG" id="ocy:OSSY52_07310"/>
<dbReference type="AlphaFoldDB" id="A0A7G1G2J8"/>
<feature type="transmembrane region" description="Helical" evidence="6">
    <location>
        <begin position="732"/>
        <end position="750"/>
    </location>
</feature>
<evidence type="ECO:0000256" key="1">
    <source>
        <dbReference type="ARBA" id="ARBA00004651"/>
    </source>
</evidence>
<keyword evidence="9" id="KW-1185">Reference proteome</keyword>
<evidence type="ECO:0000259" key="7">
    <source>
        <dbReference type="PROSITE" id="PS50156"/>
    </source>
</evidence>
<dbReference type="Pfam" id="PF03176">
    <property type="entry name" value="MMPL"/>
    <property type="match status" value="1"/>
</dbReference>
<dbReference type="InterPro" id="IPR004869">
    <property type="entry name" value="MMPL_dom"/>
</dbReference>
<proteinExistence type="predicted"/>
<protein>
    <submittedName>
        <fullName evidence="8">Transporter</fullName>
    </submittedName>
</protein>
<dbReference type="Proteomes" id="UP000516361">
    <property type="component" value="Chromosome"/>
</dbReference>
<feature type="transmembrane region" description="Helical" evidence="6">
    <location>
        <begin position="245"/>
        <end position="264"/>
    </location>
</feature>
<feature type="transmembrane region" description="Helical" evidence="6">
    <location>
        <begin position="343"/>
        <end position="365"/>
    </location>
</feature>
<sequence length="808" mass="92135">MKDFYFNFTNFILKNSKKIILIVAVLTAILGYFSTKIGVDSNMFRMLPKNHPILKEYNKEQKLMDTNEIMVTVFYLNDNIKPLEIAQYFSDEMNKISSFSGFTTDINFLLSYGFLYLDNTSLIQSISDSVNNITKTISRSNALDFKTMQYLDKAIGNVYELENNLKKNNSENILKSYYIISPDKKIMLMGVSFTTPTSNLSFVSKIVPKTKSILKKINSKFNIKTGLTGSYITEYESNKSVSEDFKLTSVITILSILILFFISFGDIIVTLIVFASLGISFLLTMGITQIMFKELNIITNFMAAVVLGLGIDYGIHIVTRIINEIKSGNSFEKSLEITYETALLPLFFSLLTTVAVFLSLVIMGLPAFTEMAFISSIGLIVFFCIMLFFVPSVIYLIKNKLKINNFIEKINKVFKLLSIFIPNHSKKIKYIIYPFLVFFVIIGFYNTSNFFYTAPGLIPKNSESVIVGNDIVKHMGKVDLFDDLKYKISVDDDVDKIEQKLLSSGVIKNAQSLSDIIEKQIGDFSTLKSRVTDLSQMINNPLAVPILKKYNMYSDSLKLIEISAKSKDLYQFSLNSLDIIPSQFKSNFLIEDNGKKYMLLNIKPAFNLWKNNGIKIFYEKLGKDGNNVLNTTKTIYKLMKLVKEKFIAPVIIAFILIAFLTYISRKSFVETFQTFVGLLFVALSTFGIVYFFNIRMTFITMLTFPLIFGIGADGFIHIFHAIDEDKQHYWQTLKSVTLSFATSILSFLSFQVARGDLLKQFSLSMVIGILLTWIFTVILIPTIKFKTIKKFYKKLDKTLVNKKLSKNK</sequence>
<feature type="transmembrane region" description="Helical" evidence="6">
    <location>
        <begin position="371"/>
        <end position="397"/>
    </location>
</feature>
<keyword evidence="4 6" id="KW-1133">Transmembrane helix</keyword>
<evidence type="ECO:0000313" key="8">
    <source>
        <dbReference type="EMBL" id="BBE30590.1"/>
    </source>
</evidence>
<feature type="transmembrane region" description="Helical" evidence="6">
    <location>
        <begin position="298"/>
        <end position="322"/>
    </location>
</feature>
<keyword evidence="5 6" id="KW-0472">Membrane</keyword>
<reference evidence="8 9" key="1">
    <citation type="submission" date="2018-06" db="EMBL/GenBank/DDBJ databases">
        <title>Genome sequencing of Oceanotoga sp. sy52.</title>
        <authorList>
            <person name="Mori K."/>
        </authorList>
    </citation>
    <scope>NUCLEOTIDE SEQUENCE [LARGE SCALE GENOMIC DNA]</scope>
    <source>
        <strain evidence="9">sy52</strain>
    </source>
</reference>
<dbReference type="GO" id="GO:0005886">
    <property type="term" value="C:plasma membrane"/>
    <property type="evidence" value="ECO:0007669"/>
    <property type="project" value="UniProtKB-SubCell"/>
</dbReference>
<name>A0A7G1G2J8_9BACT</name>
<evidence type="ECO:0000256" key="2">
    <source>
        <dbReference type="ARBA" id="ARBA00022475"/>
    </source>
</evidence>
<feature type="transmembrane region" description="Helical" evidence="6">
    <location>
        <begin position="430"/>
        <end position="452"/>
    </location>
</feature>
<dbReference type="PANTHER" id="PTHR33406:SF13">
    <property type="entry name" value="MEMBRANE PROTEIN YDFJ"/>
    <property type="match status" value="1"/>
</dbReference>
<dbReference type="FunCoup" id="A0A7G1G2J8">
    <property type="interactions" value="53"/>
</dbReference>
<evidence type="ECO:0000256" key="4">
    <source>
        <dbReference type="ARBA" id="ARBA00022989"/>
    </source>
</evidence>
<dbReference type="PROSITE" id="PS50156">
    <property type="entry name" value="SSD"/>
    <property type="match status" value="1"/>
</dbReference>
<evidence type="ECO:0000256" key="6">
    <source>
        <dbReference type="SAM" id="Phobius"/>
    </source>
</evidence>
<dbReference type="InterPro" id="IPR000731">
    <property type="entry name" value="SSD"/>
</dbReference>
<accession>A0A7G1G2J8</accession>
<keyword evidence="3 6" id="KW-0812">Transmembrane</keyword>
<feature type="transmembrane region" description="Helical" evidence="6">
    <location>
        <begin position="675"/>
        <end position="692"/>
    </location>
</feature>
<dbReference type="Gene3D" id="1.20.1640.10">
    <property type="entry name" value="Multidrug efflux transporter AcrB transmembrane domain"/>
    <property type="match status" value="2"/>
</dbReference>
<comment type="subcellular location">
    <subcellularLocation>
        <location evidence="1">Cell membrane</location>
        <topology evidence="1">Multi-pass membrane protein</topology>
    </subcellularLocation>
</comment>
<evidence type="ECO:0000256" key="5">
    <source>
        <dbReference type="ARBA" id="ARBA00023136"/>
    </source>
</evidence>
<feature type="transmembrane region" description="Helical" evidence="6">
    <location>
        <begin position="698"/>
        <end position="720"/>
    </location>
</feature>
<gene>
    <name evidence="8" type="ORF">OSSY52_07310</name>
</gene>
<dbReference type="SUPFAM" id="SSF82866">
    <property type="entry name" value="Multidrug efflux transporter AcrB transmembrane domain"/>
    <property type="match status" value="2"/>
</dbReference>
<feature type="transmembrane region" description="Helical" evidence="6">
    <location>
        <begin position="646"/>
        <end position="663"/>
    </location>
</feature>
<dbReference type="PANTHER" id="PTHR33406">
    <property type="entry name" value="MEMBRANE PROTEIN MJ1562-RELATED"/>
    <property type="match status" value="1"/>
</dbReference>
<dbReference type="RefSeq" id="WP_190615670.1">
    <property type="nucleotide sequence ID" value="NZ_AP018712.1"/>
</dbReference>
<dbReference type="EMBL" id="AP018712">
    <property type="protein sequence ID" value="BBE30590.1"/>
    <property type="molecule type" value="Genomic_DNA"/>
</dbReference>
<feature type="transmembrane region" description="Helical" evidence="6">
    <location>
        <begin position="762"/>
        <end position="783"/>
    </location>
</feature>
<feature type="domain" description="SSD" evidence="7">
    <location>
        <begin position="265"/>
        <end position="396"/>
    </location>
</feature>